<dbReference type="PANTHER" id="PTHR15938">
    <property type="entry name" value="TBP-1 INTERACTING PROTEIN"/>
    <property type="match status" value="1"/>
</dbReference>
<evidence type="ECO:0000256" key="4">
    <source>
        <dbReference type="ARBA" id="ARBA00023242"/>
    </source>
</evidence>
<dbReference type="GO" id="GO:0010774">
    <property type="term" value="P:meiotic strand invasion involved in reciprocal meiotic recombination"/>
    <property type="evidence" value="ECO:0007669"/>
    <property type="project" value="TreeGrafter"/>
</dbReference>
<accession>A0A1Y2F8N5</accession>
<proteinExistence type="inferred from homology"/>
<dbReference type="STRING" id="106004.A0A1Y2F8N5"/>
<name>A0A1Y2F8N5_9BASI</name>
<dbReference type="GO" id="GO:0000709">
    <property type="term" value="P:meiotic joint molecule formation"/>
    <property type="evidence" value="ECO:0007669"/>
    <property type="project" value="TreeGrafter"/>
</dbReference>
<dbReference type="InterPro" id="IPR010776">
    <property type="entry name" value="Hop2_WH_dom"/>
</dbReference>
<sequence length="61" mass="6670">MQQNRPYRATGLSANLKNRVSKAQAQKALASLHKEGEIMGKTYGKSTVYCVLLPKLSSACE</sequence>
<keyword evidence="8" id="KW-1185">Reference proteome</keyword>
<dbReference type="GO" id="GO:0000794">
    <property type="term" value="C:condensed nuclear chromosome"/>
    <property type="evidence" value="ECO:0007669"/>
    <property type="project" value="TreeGrafter"/>
</dbReference>
<evidence type="ECO:0000259" key="6">
    <source>
        <dbReference type="Pfam" id="PF07106"/>
    </source>
</evidence>
<evidence type="ECO:0000256" key="5">
    <source>
        <dbReference type="ARBA" id="ARBA00023254"/>
    </source>
</evidence>
<dbReference type="GO" id="GO:0003690">
    <property type="term" value="F:double-stranded DNA binding"/>
    <property type="evidence" value="ECO:0007669"/>
    <property type="project" value="TreeGrafter"/>
</dbReference>
<comment type="similarity">
    <text evidence="2">Belongs to the HOP2 family.</text>
</comment>
<dbReference type="EMBL" id="MCGR01000025">
    <property type="protein sequence ID" value="ORY80278.1"/>
    <property type="molecule type" value="Genomic_DNA"/>
</dbReference>
<keyword evidence="4" id="KW-0539">Nucleus</keyword>
<evidence type="ECO:0000313" key="7">
    <source>
        <dbReference type="EMBL" id="ORY80278.1"/>
    </source>
</evidence>
<protein>
    <recommendedName>
        <fullName evidence="6">Homologous-pairing protein 2 winged helix domain-containing protein</fullName>
    </recommendedName>
</protein>
<evidence type="ECO:0000256" key="1">
    <source>
        <dbReference type="ARBA" id="ARBA00004123"/>
    </source>
</evidence>
<reference evidence="7 8" key="1">
    <citation type="submission" date="2016-07" db="EMBL/GenBank/DDBJ databases">
        <title>Pervasive Adenine N6-methylation of Active Genes in Fungi.</title>
        <authorList>
            <consortium name="DOE Joint Genome Institute"/>
            <person name="Mondo S.J."/>
            <person name="Dannebaum R.O."/>
            <person name="Kuo R.C."/>
            <person name="Labutti K."/>
            <person name="Haridas S."/>
            <person name="Kuo A."/>
            <person name="Salamov A."/>
            <person name="Ahrendt S.R."/>
            <person name="Lipzen A."/>
            <person name="Sullivan W."/>
            <person name="Andreopoulos W.B."/>
            <person name="Clum A."/>
            <person name="Lindquist E."/>
            <person name="Daum C."/>
            <person name="Ramamoorthy G.K."/>
            <person name="Gryganskyi A."/>
            <person name="Culley D."/>
            <person name="Magnuson J.K."/>
            <person name="James T.Y."/>
            <person name="O'Malley M.A."/>
            <person name="Stajich J.E."/>
            <person name="Spatafora J.W."/>
            <person name="Visel A."/>
            <person name="Grigoriev I.V."/>
        </authorList>
    </citation>
    <scope>NUCLEOTIDE SEQUENCE [LARGE SCALE GENOMIC DNA]</scope>
    <source>
        <strain evidence="7 8">62-1032</strain>
    </source>
</reference>
<dbReference type="OrthoDB" id="272266at2759"/>
<dbReference type="Pfam" id="PF07106">
    <property type="entry name" value="WHD_TBPIP"/>
    <property type="match status" value="1"/>
</dbReference>
<dbReference type="Gene3D" id="1.10.10.10">
    <property type="entry name" value="Winged helix-like DNA-binding domain superfamily/Winged helix DNA-binding domain"/>
    <property type="match status" value="1"/>
</dbReference>
<evidence type="ECO:0000256" key="2">
    <source>
        <dbReference type="ARBA" id="ARBA00007922"/>
    </source>
</evidence>
<evidence type="ECO:0000256" key="3">
    <source>
        <dbReference type="ARBA" id="ARBA00023172"/>
    </source>
</evidence>
<dbReference type="InParanoid" id="A0A1Y2F8N5"/>
<keyword evidence="5" id="KW-0469">Meiosis</keyword>
<dbReference type="GO" id="GO:0007129">
    <property type="term" value="P:homologous chromosome pairing at meiosis"/>
    <property type="evidence" value="ECO:0007669"/>
    <property type="project" value="TreeGrafter"/>
</dbReference>
<feature type="domain" description="Homologous-pairing protein 2 winged helix" evidence="6">
    <location>
        <begin position="2"/>
        <end position="51"/>
    </location>
</feature>
<keyword evidence="3" id="KW-0233">DNA recombination</keyword>
<dbReference type="GO" id="GO:0120230">
    <property type="term" value="F:recombinase activator activity"/>
    <property type="evidence" value="ECO:0007669"/>
    <property type="project" value="TreeGrafter"/>
</dbReference>
<comment type="caution">
    <text evidence="7">The sequence shown here is derived from an EMBL/GenBank/DDBJ whole genome shotgun (WGS) entry which is preliminary data.</text>
</comment>
<dbReference type="Proteomes" id="UP000193467">
    <property type="component" value="Unassembled WGS sequence"/>
</dbReference>
<dbReference type="PANTHER" id="PTHR15938:SF0">
    <property type="entry name" value="HOMOLOGOUS-PAIRING PROTEIN 2 HOMOLOG"/>
    <property type="match status" value="1"/>
</dbReference>
<dbReference type="InterPro" id="IPR036388">
    <property type="entry name" value="WH-like_DNA-bd_sf"/>
</dbReference>
<gene>
    <name evidence="7" type="ORF">BCR35DRAFT_331925</name>
</gene>
<organism evidence="7 8">
    <name type="scientific">Leucosporidium creatinivorum</name>
    <dbReference type="NCBI Taxonomy" id="106004"/>
    <lineage>
        <taxon>Eukaryota</taxon>
        <taxon>Fungi</taxon>
        <taxon>Dikarya</taxon>
        <taxon>Basidiomycota</taxon>
        <taxon>Pucciniomycotina</taxon>
        <taxon>Microbotryomycetes</taxon>
        <taxon>Leucosporidiales</taxon>
        <taxon>Leucosporidium</taxon>
    </lineage>
</organism>
<dbReference type="GO" id="GO:0120231">
    <property type="term" value="C:DNA recombinase auxiliary factor complex"/>
    <property type="evidence" value="ECO:0007669"/>
    <property type="project" value="TreeGrafter"/>
</dbReference>
<comment type="subcellular location">
    <subcellularLocation>
        <location evidence="1">Nucleus</location>
    </subcellularLocation>
</comment>
<dbReference type="AlphaFoldDB" id="A0A1Y2F8N5"/>
<evidence type="ECO:0000313" key="8">
    <source>
        <dbReference type="Proteomes" id="UP000193467"/>
    </source>
</evidence>